<dbReference type="Proteomes" id="UP000067434">
    <property type="component" value="Chromosome"/>
</dbReference>
<dbReference type="GO" id="GO:0030554">
    <property type="term" value="F:adenyl nucleotide binding"/>
    <property type="evidence" value="ECO:0007669"/>
    <property type="project" value="UniProtKB-ARBA"/>
</dbReference>
<evidence type="ECO:0000259" key="4">
    <source>
        <dbReference type="Pfam" id="PF00107"/>
    </source>
</evidence>
<dbReference type="STRING" id="1550241.MA03_03195"/>
<dbReference type="GO" id="GO:0051262">
    <property type="term" value="P:protein tetramerization"/>
    <property type="evidence" value="ECO:0007669"/>
    <property type="project" value="UniProtKB-ARBA"/>
</dbReference>
<evidence type="ECO:0000256" key="1">
    <source>
        <dbReference type="ARBA" id="ARBA00022857"/>
    </source>
</evidence>
<dbReference type="SUPFAM" id="SSF51735">
    <property type="entry name" value="NAD(P)-binding Rossmann-fold domains"/>
    <property type="match status" value="1"/>
</dbReference>
<evidence type="ECO:0000256" key="3">
    <source>
        <dbReference type="ARBA" id="ARBA00023277"/>
    </source>
</evidence>
<dbReference type="InterPro" id="IPR013154">
    <property type="entry name" value="ADH-like_N"/>
</dbReference>
<dbReference type="EMBL" id="CP009961">
    <property type="protein sequence ID" value="AKG38484.1"/>
    <property type="molecule type" value="Genomic_DNA"/>
</dbReference>
<dbReference type="HOGENOM" id="CLU_026673_11_0_2"/>
<evidence type="ECO:0000256" key="2">
    <source>
        <dbReference type="ARBA" id="ARBA00023002"/>
    </source>
</evidence>
<dbReference type="InterPro" id="IPR036291">
    <property type="entry name" value="NAD(P)-bd_dom_sf"/>
</dbReference>
<dbReference type="AlphaFoldDB" id="A0A0F7FHW6"/>
<dbReference type="GeneID" id="25401204"/>
<evidence type="ECO:0000313" key="7">
    <source>
        <dbReference type="Proteomes" id="UP000067434"/>
    </source>
</evidence>
<dbReference type="CDD" id="cd08242">
    <property type="entry name" value="MDR_like"/>
    <property type="match status" value="1"/>
</dbReference>
<evidence type="ECO:0000313" key="6">
    <source>
        <dbReference type="EMBL" id="AKG38484.1"/>
    </source>
</evidence>
<keyword evidence="1" id="KW-0521">NADP</keyword>
<dbReference type="RefSeq" id="WP_052883894.1">
    <property type="nucleotide sequence ID" value="NZ_CP009961.1"/>
</dbReference>
<evidence type="ECO:0000259" key="5">
    <source>
        <dbReference type="Pfam" id="PF08240"/>
    </source>
</evidence>
<dbReference type="Pfam" id="PF00107">
    <property type="entry name" value="ADH_zinc_N"/>
    <property type="match status" value="1"/>
</dbReference>
<feature type="domain" description="Alcohol dehydrogenase-like C-terminal" evidence="4">
    <location>
        <begin position="168"/>
        <end position="292"/>
    </location>
</feature>
<accession>A0A0F7FHW6</accession>
<dbReference type="Gene3D" id="3.90.180.10">
    <property type="entry name" value="Medium-chain alcohol dehydrogenases, catalytic domain"/>
    <property type="match status" value="1"/>
</dbReference>
<proteinExistence type="predicted"/>
<dbReference type="PANTHER" id="PTHR43401:SF2">
    <property type="entry name" value="L-THREONINE 3-DEHYDROGENASE"/>
    <property type="match status" value="1"/>
</dbReference>
<reference evidence="6 7" key="1">
    <citation type="journal article" date="2015" name="Stand. Genomic Sci.">
        <title>Complete genome sequence of and proposal of Thermofilum uzonense sp. nov. a novel hyperthermophilic crenarchaeon and emended description of the genus Thermofilum.</title>
        <authorList>
            <person name="Toshchakov S.V."/>
            <person name="Korzhenkov A.A."/>
            <person name="Samarov N.I."/>
            <person name="Mazunin I.O."/>
            <person name="Mozhey O.I."/>
            <person name="Shmyr I.S."/>
            <person name="Derbikova K.S."/>
            <person name="Taranov E.A."/>
            <person name="Dominova I.N."/>
            <person name="Bonch-Osmolovskaya E.A."/>
            <person name="Patrushev M.V."/>
            <person name="Podosokorskaya O.A."/>
            <person name="Kublanov I.V."/>
        </authorList>
    </citation>
    <scope>NUCLEOTIDE SEQUENCE [LARGE SCALE GENOMIC DNA]</scope>
    <source>
        <strain evidence="6 7">1807-2</strain>
    </source>
</reference>
<name>A0A0F7FHW6_9CREN</name>
<keyword evidence="3" id="KW-0119">Carbohydrate metabolism</keyword>
<dbReference type="GO" id="GO:0016616">
    <property type="term" value="F:oxidoreductase activity, acting on the CH-OH group of donors, NAD or NADP as acceptor"/>
    <property type="evidence" value="ECO:0007669"/>
    <property type="project" value="UniProtKB-ARBA"/>
</dbReference>
<keyword evidence="7" id="KW-1185">Reference proteome</keyword>
<dbReference type="Gene3D" id="3.40.50.720">
    <property type="entry name" value="NAD(P)-binding Rossmann-like Domain"/>
    <property type="match status" value="1"/>
</dbReference>
<keyword evidence="2" id="KW-0560">Oxidoreductase</keyword>
<dbReference type="OrthoDB" id="73567at2157"/>
<sequence length="331" mass="36078">MKALILYGPGDLRLEDVKEPELPSGWALVKTEAVGICGTDKAFYKGTYPLFKKPLIPGHEVAGRVVSDGPLKGFRVVSEINFSCGKCEYCRRGLYTHCPYKKTLGIDFDGGFAEYFVAPLEALHRIDGLLDPVTATEVEPLAAVLNAFTQAPPKPTDNVAVIGTGNIALLTVHVLRWLGLEPVVVARSGSSKAHYFAEQGFRVLVDDEVFSYIREKTPEGLGFDVVVEASGSPEALDKAISLTRPRGVIHLKSTPGSQFKVGMTLAVVKELRIIGTRCGTFREFRRAIELLSKGVVKPAITKIFDGLDNAVKAFEASLRPEEFKVVVRNTS</sequence>
<organism evidence="6 7">
    <name type="scientific">Infirmifilum uzonense</name>
    <dbReference type="NCBI Taxonomy" id="1550241"/>
    <lineage>
        <taxon>Archaea</taxon>
        <taxon>Thermoproteota</taxon>
        <taxon>Thermoprotei</taxon>
        <taxon>Thermofilales</taxon>
        <taxon>Thermofilaceae</taxon>
        <taxon>Infirmifilum</taxon>
    </lineage>
</organism>
<feature type="domain" description="Alcohol dehydrogenase-like N-terminal" evidence="5">
    <location>
        <begin position="24"/>
        <end position="126"/>
    </location>
</feature>
<protein>
    <submittedName>
        <fullName evidence="6">Zinc-binding dehydrogenase</fullName>
    </submittedName>
</protein>
<dbReference type="InterPro" id="IPR050129">
    <property type="entry name" value="Zn_alcohol_dh"/>
</dbReference>
<dbReference type="InterPro" id="IPR013149">
    <property type="entry name" value="ADH-like_C"/>
</dbReference>
<dbReference type="PATRIC" id="fig|1550241.5.peg.676"/>
<dbReference type="GO" id="GO:0043168">
    <property type="term" value="F:anion binding"/>
    <property type="evidence" value="ECO:0007669"/>
    <property type="project" value="UniProtKB-ARBA"/>
</dbReference>
<dbReference type="KEGG" id="thf:MA03_03195"/>
<dbReference type="PANTHER" id="PTHR43401">
    <property type="entry name" value="L-THREONINE 3-DEHYDROGENASE"/>
    <property type="match status" value="1"/>
</dbReference>
<gene>
    <name evidence="6" type="ORF">MA03_03195</name>
</gene>
<dbReference type="Pfam" id="PF08240">
    <property type="entry name" value="ADH_N"/>
    <property type="match status" value="1"/>
</dbReference>
<dbReference type="SUPFAM" id="SSF50129">
    <property type="entry name" value="GroES-like"/>
    <property type="match status" value="1"/>
</dbReference>
<dbReference type="InterPro" id="IPR011032">
    <property type="entry name" value="GroES-like_sf"/>
</dbReference>